<feature type="region of interest" description="Disordered" evidence="1">
    <location>
        <begin position="736"/>
        <end position="757"/>
    </location>
</feature>
<dbReference type="Pfam" id="PF00990">
    <property type="entry name" value="GGDEF"/>
    <property type="match status" value="1"/>
</dbReference>
<evidence type="ECO:0000313" key="4">
    <source>
        <dbReference type="EMBL" id="GEN24920.1"/>
    </source>
</evidence>
<dbReference type="OrthoDB" id="9804951at2"/>
<dbReference type="InterPro" id="IPR035919">
    <property type="entry name" value="EAL_sf"/>
</dbReference>
<dbReference type="SUPFAM" id="SSF141868">
    <property type="entry name" value="EAL domain-like"/>
    <property type="match status" value="1"/>
</dbReference>
<dbReference type="InterPro" id="IPR001633">
    <property type="entry name" value="EAL_dom"/>
</dbReference>
<dbReference type="Proteomes" id="UP000184123">
    <property type="component" value="Unassembled WGS sequence"/>
</dbReference>
<dbReference type="NCBIfam" id="TIGR00254">
    <property type="entry name" value="GGDEF"/>
    <property type="match status" value="1"/>
</dbReference>
<dbReference type="EMBL" id="FRCA01000010">
    <property type="protein sequence ID" value="SHM63078.1"/>
    <property type="molecule type" value="Genomic_DNA"/>
</dbReference>
<dbReference type="InterPro" id="IPR000160">
    <property type="entry name" value="GGDEF_dom"/>
</dbReference>
<dbReference type="InterPro" id="IPR029787">
    <property type="entry name" value="Nucleotide_cyclase"/>
</dbReference>
<dbReference type="CDD" id="cd01949">
    <property type="entry name" value="GGDEF"/>
    <property type="match status" value="1"/>
</dbReference>
<dbReference type="SMART" id="SM00052">
    <property type="entry name" value="EAL"/>
    <property type="match status" value="1"/>
</dbReference>
<gene>
    <name evidence="4" type="ORF">HCU01_28690</name>
    <name evidence="5" type="ORF">SAMN05660971_03446</name>
</gene>
<keyword evidence="7" id="KW-1185">Reference proteome</keyword>
<dbReference type="PROSITE" id="PS50883">
    <property type="entry name" value="EAL"/>
    <property type="match status" value="1"/>
</dbReference>
<evidence type="ECO:0000313" key="5">
    <source>
        <dbReference type="EMBL" id="SHM63078.1"/>
    </source>
</evidence>
<dbReference type="SUPFAM" id="SSF55073">
    <property type="entry name" value="Nucleotide cyclase"/>
    <property type="match status" value="1"/>
</dbReference>
<feature type="domain" description="GGDEF" evidence="3">
    <location>
        <begin position="345"/>
        <end position="476"/>
    </location>
</feature>
<dbReference type="EMBL" id="BJXU01000118">
    <property type="protein sequence ID" value="GEN24920.1"/>
    <property type="molecule type" value="Genomic_DNA"/>
</dbReference>
<dbReference type="CDD" id="cd01948">
    <property type="entry name" value="EAL"/>
    <property type="match status" value="1"/>
</dbReference>
<dbReference type="Gene3D" id="3.30.70.270">
    <property type="match status" value="1"/>
</dbReference>
<dbReference type="SMART" id="SM00267">
    <property type="entry name" value="GGDEF"/>
    <property type="match status" value="1"/>
</dbReference>
<protein>
    <submittedName>
        <fullName evidence="5">Diguanylate cyclase (GGDEF) domain-containing protein</fullName>
    </submittedName>
    <submittedName>
        <fullName evidence="4">GGDEF domain-containing protein</fullName>
    </submittedName>
</protein>
<dbReference type="Proteomes" id="UP000321726">
    <property type="component" value="Unassembled WGS sequence"/>
</dbReference>
<evidence type="ECO:0000259" key="2">
    <source>
        <dbReference type="PROSITE" id="PS50883"/>
    </source>
</evidence>
<reference evidence="4 7" key="2">
    <citation type="submission" date="2019-07" db="EMBL/GenBank/DDBJ databases">
        <title>Whole genome shotgun sequence of Halomonas cupida NBRC 102219.</title>
        <authorList>
            <person name="Hosoyama A."/>
            <person name="Uohara A."/>
            <person name="Ohji S."/>
            <person name="Ichikawa N."/>
        </authorList>
    </citation>
    <scope>NUCLEOTIDE SEQUENCE [LARGE SCALE GENOMIC DNA]</scope>
    <source>
        <strain evidence="4 7">NBRC 102219</strain>
    </source>
</reference>
<dbReference type="RefSeq" id="WP_073436449.1">
    <property type="nucleotide sequence ID" value="NZ_BJXU01000118.1"/>
</dbReference>
<dbReference type="InterPro" id="IPR050706">
    <property type="entry name" value="Cyclic-di-GMP_PDE-like"/>
</dbReference>
<dbReference type="PANTHER" id="PTHR33121">
    <property type="entry name" value="CYCLIC DI-GMP PHOSPHODIESTERASE PDEF"/>
    <property type="match status" value="1"/>
</dbReference>
<dbReference type="InterPro" id="IPR043128">
    <property type="entry name" value="Rev_trsase/Diguanyl_cyclase"/>
</dbReference>
<dbReference type="PROSITE" id="PS50887">
    <property type="entry name" value="GGDEF"/>
    <property type="match status" value="1"/>
</dbReference>
<dbReference type="Gene3D" id="3.20.20.450">
    <property type="entry name" value="EAL domain"/>
    <property type="match status" value="1"/>
</dbReference>
<feature type="domain" description="EAL" evidence="2">
    <location>
        <begin position="483"/>
        <end position="736"/>
    </location>
</feature>
<evidence type="ECO:0000313" key="6">
    <source>
        <dbReference type="Proteomes" id="UP000184123"/>
    </source>
</evidence>
<dbReference type="AlphaFoldDB" id="A0A1M7KCQ4"/>
<proteinExistence type="predicted"/>
<accession>A0A1M7KCQ4</accession>
<organism evidence="5 6">
    <name type="scientific">Halomonas cupida</name>
    <dbReference type="NCBI Taxonomy" id="44933"/>
    <lineage>
        <taxon>Bacteria</taxon>
        <taxon>Pseudomonadati</taxon>
        <taxon>Pseudomonadota</taxon>
        <taxon>Gammaproteobacteria</taxon>
        <taxon>Oceanospirillales</taxon>
        <taxon>Halomonadaceae</taxon>
        <taxon>Halomonas</taxon>
    </lineage>
</organism>
<dbReference type="STRING" id="44933.SAMN05660971_03446"/>
<dbReference type="GO" id="GO:0071111">
    <property type="term" value="F:cyclic-guanylate-specific phosphodiesterase activity"/>
    <property type="evidence" value="ECO:0007669"/>
    <property type="project" value="InterPro"/>
</dbReference>
<evidence type="ECO:0000313" key="7">
    <source>
        <dbReference type="Proteomes" id="UP000321726"/>
    </source>
</evidence>
<evidence type="ECO:0000256" key="1">
    <source>
        <dbReference type="SAM" id="MobiDB-lite"/>
    </source>
</evidence>
<dbReference type="Gene3D" id="6.10.340.10">
    <property type="match status" value="1"/>
</dbReference>
<name>A0A1M7KCQ4_9GAMM</name>
<dbReference type="PANTHER" id="PTHR33121:SF71">
    <property type="entry name" value="OXYGEN SENSOR PROTEIN DOSP"/>
    <property type="match status" value="1"/>
</dbReference>
<evidence type="ECO:0000259" key="3">
    <source>
        <dbReference type="PROSITE" id="PS50887"/>
    </source>
</evidence>
<dbReference type="Pfam" id="PF00563">
    <property type="entry name" value="EAL"/>
    <property type="match status" value="1"/>
</dbReference>
<reference evidence="5 6" key="1">
    <citation type="submission" date="2016-11" db="EMBL/GenBank/DDBJ databases">
        <authorList>
            <person name="Jaros S."/>
            <person name="Januszkiewicz K."/>
            <person name="Wedrychowicz H."/>
        </authorList>
    </citation>
    <scope>NUCLEOTIDE SEQUENCE [LARGE SCALE GENOMIC DNA]</scope>
    <source>
        <strain evidence="5 6">DSM 4740</strain>
    </source>
</reference>
<sequence>MSFRTRLMLVMLLLTTSVQLVVGWEVLSTLRASTLHTAEQELSVSLTVARHLLDSRADQRRDRVERIASSLDIPGTLTPEDADRLLDQAMERSGADIAALRNADGRILASRHLPLSMIGEVSSLGRDHDESLGGVKLVASGGRFHQLAVGRLNSNEPAHSLVLGFLLSPALFDEISRLTGKQASIRSSLGSLDELQPTAADEPWLEKSNIVEEGTNGTIEVVARQSFEELFAPFRALRRHLLETFAATFLVTVVVAILIARSASLPVWSLVGAARSVGRGQRLDAESLPKKGEAGLLSRTLIQLQDDIAQREIELHRQSRLDQLTGLGNRGQANEDVEAAIATGTPFTLVRLTVNHMRRINDTFGHELGDQVLRTLAERLLALPTAKRGAYRLSGDEFLLLLDVPRVAPLWIADTYRRLTRPILLAGSPLSIQCALGEVRFPEHGREANLLLRRAEIALEHARAERSIHRCYLHGQDEHHLRRLTLVRDLQHATGRAELQLCFQPQVDAVSGRVTGVEALMRWGHPALGNISPDEFIGLAEGSGNVQGLTNWLINSACQQLSQWLEQGLDLRMGINVSAMDLEEPGLVARVRAVMTRYGIEGRRLCVEVTESAIMQSPERSVRTLQALQNMGVELAIDDFGTGYSSLAQLKRLPVHELKIDKSFMHDLTPQSEAAVIVSSTIELARSLELRVVAEGVESVGVARFLQEAGCTTLQGYIYSKPLVAEAMGEWLHEHAARHQHGAEPGEDPAGHTPDAC</sequence>